<evidence type="ECO:0000313" key="3">
    <source>
        <dbReference type="Proteomes" id="UP000032671"/>
    </source>
</evidence>
<dbReference type="EMBL" id="BJVU01000020">
    <property type="protein sequence ID" value="GEL60024.1"/>
    <property type="molecule type" value="Genomic_DNA"/>
</dbReference>
<comment type="caution">
    <text evidence="1">The sequence shown here is derived from an EMBL/GenBank/DDBJ whole genome shotgun (WGS) entry which is preliminary data.</text>
</comment>
<evidence type="ECO:0000313" key="2">
    <source>
        <dbReference type="EMBL" id="GEL60024.1"/>
    </source>
</evidence>
<dbReference type="EMBL" id="BAMV01000009">
    <property type="protein sequence ID" value="GAN60134.1"/>
    <property type="molecule type" value="Genomic_DNA"/>
</dbReference>
<accession>A0A0D6N2F7</accession>
<dbReference type="AlphaFoldDB" id="A0A0D6N2F7"/>
<reference evidence="2 4" key="2">
    <citation type="submission" date="2019-07" db="EMBL/GenBank/DDBJ databases">
        <title>Whole genome shotgun sequence of Acetobacter cibinongensis NBRC 16605.</title>
        <authorList>
            <person name="Hosoyama A."/>
            <person name="Uohara A."/>
            <person name="Ohji S."/>
            <person name="Ichikawa N."/>
        </authorList>
    </citation>
    <scope>NUCLEOTIDE SEQUENCE [LARGE SCALE GENOMIC DNA]</scope>
    <source>
        <strain evidence="2 4">NBRC 16605</strain>
    </source>
</reference>
<evidence type="ECO:0000313" key="1">
    <source>
        <dbReference type="EMBL" id="GAN60134.1"/>
    </source>
</evidence>
<gene>
    <name evidence="1" type="ORF">Abci_009_039</name>
    <name evidence="2" type="ORF">ACI01nite_26260</name>
</gene>
<reference evidence="1 3" key="1">
    <citation type="submission" date="2012-11" db="EMBL/GenBank/DDBJ databases">
        <title>Whole genome sequence of Acetobacter cibinongensis 4H-1.</title>
        <authorList>
            <person name="Azuma Y."/>
            <person name="Higashiura N."/>
            <person name="Hirakawa H."/>
            <person name="Matsushita K."/>
        </authorList>
    </citation>
    <scope>NUCLEOTIDE SEQUENCE [LARGE SCALE GENOMIC DNA]</scope>
    <source>
        <strain evidence="1 3">4H-1</strain>
    </source>
</reference>
<protein>
    <submittedName>
        <fullName evidence="1">Uncharacterized protein</fullName>
    </submittedName>
</protein>
<dbReference type="Proteomes" id="UP000032671">
    <property type="component" value="Unassembled WGS sequence"/>
</dbReference>
<organism evidence="1 3">
    <name type="scientific">Acetobacter cibinongensis</name>
    <dbReference type="NCBI Taxonomy" id="146475"/>
    <lineage>
        <taxon>Bacteria</taxon>
        <taxon>Pseudomonadati</taxon>
        <taxon>Pseudomonadota</taxon>
        <taxon>Alphaproteobacteria</taxon>
        <taxon>Acetobacterales</taxon>
        <taxon>Acetobacteraceae</taxon>
        <taxon>Acetobacter</taxon>
    </lineage>
</organism>
<keyword evidence="4" id="KW-1185">Reference proteome</keyword>
<dbReference type="Proteomes" id="UP000321891">
    <property type="component" value="Unassembled WGS sequence"/>
</dbReference>
<evidence type="ECO:0000313" key="4">
    <source>
        <dbReference type="Proteomes" id="UP000321891"/>
    </source>
</evidence>
<sequence length="394" mass="45014">MNGVTKMARMRSPVSFRQNDPALNRLLQCTLINVVRTHKVHSQRDIRLIDLQIMFLEHQLRLKIQNPPYGSRHASFAEFLQSLSTSLSAEQRALILSLNRLTEAEYPRKSLPAEMIPVLSTYFHEDEIWQLQQQIYKAYQQSGSPCPHYEFCDYLQDRTLITGTLRGILGRVLHIAARQYYHHPDIPLSLQRCLHALNETKGADKLLVLPTDFPTGLRKEKTGKRALKQTISLATFKTLKASYASILPYLAAMDVIWCYRSLPSHPLPAWADPNVLPGREHRSCHSFMDTPDDVDIAARTVSYARWFREWGIRHGSHKTQNRVLDPATTPEIKTDCPEAVPITQIPHTKTERTPRPVSPTIPLPLLPLPDALVRALQSYQDPNSKKEKNKIDEG</sequence>
<accession>A0A6N3SSL0</accession>
<proteinExistence type="predicted"/>
<name>A0A0D6N2F7_9PROT</name>